<feature type="domain" description="SnoaL-like" evidence="2">
    <location>
        <begin position="26"/>
        <end position="136"/>
    </location>
</feature>
<comment type="caution">
    <text evidence="3">The sequence shown here is derived from an EMBL/GenBank/DDBJ whole genome shotgun (WGS) entry which is preliminary data.</text>
</comment>
<name>A0AAN4W3M8_9BACT</name>
<gene>
    <name evidence="3" type="ORF">PEDI_44970</name>
</gene>
<dbReference type="InterPro" id="IPR037401">
    <property type="entry name" value="SnoaL-like"/>
</dbReference>
<dbReference type="Proteomes" id="UP001310022">
    <property type="component" value="Unassembled WGS sequence"/>
</dbReference>
<dbReference type="Gene3D" id="3.10.450.50">
    <property type="match status" value="1"/>
</dbReference>
<organism evidence="3 4">
    <name type="scientific">Persicobacter diffluens</name>
    <dbReference type="NCBI Taxonomy" id="981"/>
    <lineage>
        <taxon>Bacteria</taxon>
        <taxon>Pseudomonadati</taxon>
        <taxon>Bacteroidota</taxon>
        <taxon>Cytophagia</taxon>
        <taxon>Cytophagales</taxon>
        <taxon>Persicobacteraceae</taxon>
        <taxon>Persicobacter</taxon>
    </lineage>
</organism>
<protein>
    <recommendedName>
        <fullName evidence="2">SnoaL-like domain-containing protein</fullName>
    </recommendedName>
</protein>
<evidence type="ECO:0000259" key="2">
    <source>
        <dbReference type="Pfam" id="PF13474"/>
    </source>
</evidence>
<dbReference type="InterPro" id="IPR032710">
    <property type="entry name" value="NTF2-like_dom_sf"/>
</dbReference>
<accession>A0AAN4W3M8</accession>
<keyword evidence="4" id="KW-1185">Reference proteome</keyword>
<feature type="signal peptide" evidence="1">
    <location>
        <begin position="1"/>
        <end position="19"/>
    </location>
</feature>
<evidence type="ECO:0000313" key="3">
    <source>
        <dbReference type="EMBL" id="GJM63945.1"/>
    </source>
</evidence>
<dbReference type="RefSeq" id="WP_338239036.1">
    <property type="nucleotide sequence ID" value="NZ_BQKE01000003.1"/>
</dbReference>
<evidence type="ECO:0000256" key="1">
    <source>
        <dbReference type="SAM" id="SignalP"/>
    </source>
</evidence>
<sequence length="163" mass="19185">MRKLYILFALLVSSLSTLAQQDDIIRVMNRWHQYAREANSEGYFKLMSPNSIFIGTDASEHWTKADFKEFAQPYFDRKQAWDFKPFDQHVFFSKDQKTAWMDEKLYTWMGVCRGSAVLEKLNGEWKIVHYHLSVTIANDLIQDFINLIKKDPDNAYLLTEGSD</sequence>
<dbReference type="AlphaFoldDB" id="A0AAN4W3M8"/>
<keyword evidence="1" id="KW-0732">Signal</keyword>
<dbReference type="SUPFAM" id="SSF54427">
    <property type="entry name" value="NTF2-like"/>
    <property type="match status" value="1"/>
</dbReference>
<proteinExistence type="predicted"/>
<dbReference type="EMBL" id="BQKE01000003">
    <property type="protein sequence ID" value="GJM63945.1"/>
    <property type="molecule type" value="Genomic_DNA"/>
</dbReference>
<evidence type="ECO:0000313" key="4">
    <source>
        <dbReference type="Proteomes" id="UP001310022"/>
    </source>
</evidence>
<dbReference type="Pfam" id="PF13474">
    <property type="entry name" value="SnoaL_3"/>
    <property type="match status" value="1"/>
</dbReference>
<feature type="chain" id="PRO_5042886943" description="SnoaL-like domain-containing protein" evidence="1">
    <location>
        <begin position="20"/>
        <end position="163"/>
    </location>
</feature>
<reference evidence="3 4" key="1">
    <citation type="submission" date="2021-12" db="EMBL/GenBank/DDBJ databases">
        <title>Genome sequencing of bacteria with rrn-lacking chromosome and rrn-plasmid.</title>
        <authorList>
            <person name="Anda M."/>
            <person name="Iwasaki W."/>
        </authorList>
    </citation>
    <scope>NUCLEOTIDE SEQUENCE [LARGE SCALE GENOMIC DNA]</scope>
    <source>
        <strain evidence="3 4">NBRC 15940</strain>
    </source>
</reference>